<dbReference type="Proteomes" id="UP000252884">
    <property type="component" value="Unassembled WGS sequence"/>
</dbReference>
<protein>
    <submittedName>
        <fullName evidence="1">Uncharacterized protein</fullName>
    </submittedName>
</protein>
<sequence length="109" mass="12163">MKLVDQTAIAQWAVASLPQRVRAKGKFTARDSDANGAWRLEESGFDLVLSDCVWGAGIMQRPALNIEVVRNKDGVKVLSVSWLPELPKLPPVIRTMTEGRALDEFRLLF</sequence>
<organism evidence="1 2">
    <name type="scientific">Pseudorhodoferax soli</name>
    <dbReference type="NCBI Taxonomy" id="545864"/>
    <lineage>
        <taxon>Bacteria</taxon>
        <taxon>Pseudomonadati</taxon>
        <taxon>Pseudomonadota</taxon>
        <taxon>Betaproteobacteria</taxon>
        <taxon>Burkholderiales</taxon>
        <taxon>Comamonadaceae</taxon>
    </lineage>
</organism>
<gene>
    <name evidence="1" type="ORF">DES41_107101</name>
</gene>
<dbReference type="RefSeq" id="WP_114470118.1">
    <property type="nucleotide sequence ID" value="NZ_QPJK01000007.1"/>
</dbReference>
<accession>A0A368XL03</accession>
<keyword evidence="2" id="KW-1185">Reference proteome</keyword>
<evidence type="ECO:0000313" key="2">
    <source>
        <dbReference type="Proteomes" id="UP000252884"/>
    </source>
</evidence>
<comment type="caution">
    <text evidence="1">The sequence shown here is derived from an EMBL/GenBank/DDBJ whole genome shotgun (WGS) entry which is preliminary data.</text>
</comment>
<evidence type="ECO:0000313" key="1">
    <source>
        <dbReference type="EMBL" id="RCW68580.1"/>
    </source>
</evidence>
<reference evidence="1 2" key="1">
    <citation type="submission" date="2018-07" db="EMBL/GenBank/DDBJ databases">
        <title>Genomic Encyclopedia of Type Strains, Phase IV (KMG-IV): sequencing the most valuable type-strain genomes for metagenomic binning, comparative biology and taxonomic classification.</title>
        <authorList>
            <person name="Goeker M."/>
        </authorList>
    </citation>
    <scope>NUCLEOTIDE SEQUENCE [LARGE SCALE GENOMIC DNA]</scope>
    <source>
        <strain evidence="1 2">DSM 21634</strain>
    </source>
</reference>
<dbReference type="AlphaFoldDB" id="A0A368XL03"/>
<name>A0A368XL03_9BURK</name>
<proteinExistence type="predicted"/>
<dbReference type="EMBL" id="QPJK01000007">
    <property type="protein sequence ID" value="RCW68580.1"/>
    <property type="molecule type" value="Genomic_DNA"/>
</dbReference>
<dbReference type="OrthoDB" id="677112at28216"/>